<gene>
    <name evidence="7" type="primary">garP_3</name>
    <name evidence="7" type="ORF">GALL_334580</name>
</gene>
<evidence type="ECO:0000256" key="5">
    <source>
        <dbReference type="SAM" id="Phobius"/>
    </source>
</evidence>
<keyword evidence="2 5" id="KW-0812">Transmembrane</keyword>
<dbReference type="GO" id="GO:0016020">
    <property type="term" value="C:membrane"/>
    <property type="evidence" value="ECO:0007669"/>
    <property type="project" value="UniProtKB-SubCell"/>
</dbReference>
<dbReference type="Gene3D" id="1.20.1250.20">
    <property type="entry name" value="MFS general substrate transporter like domains"/>
    <property type="match status" value="2"/>
</dbReference>
<dbReference type="SUPFAM" id="SSF103473">
    <property type="entry name" value="MFS general substrate transporter"/>
    <property type="match status" value="1"/>
</dbReference>
<sequence length="452" mass="46946">MAHTLESGPIDRVSAKALLVWGVALVAYVVAVFARTSLSATGVEAALRFHASSAVLSLFTVLQLAVYAAMQIPAGATVDRIGPRKAIAIGTALIGLGQLAIAFATGVPTAIGARILVGSGDAFIFLSVVRLLPAWFPGRQVALVTQLTGMVGQLGQLLSLGPLVGVLSVRGWEAAYVLAGSMTLLVGALVLVAVRDGRPRQTMAVDAGSVVVATSALADAEIAEPRTIPSMGLRDDEGGALRRTWQNPGTRAGFWVHFTTPFSANAFVMLWGFAYMTKAEHLSEAVALAVLSTYVAGTLVFGPLLGVLTSRMPTHRLRLVVMIVASQVAAWAVVLAWPGDAPPAALFVLAVALASGGPGSLIGFDFSRATNPLATLGLATGMVNAAGFISSLSAVLAVGITLDLLGQGSPELFTDQGFLVAWLVQAPIWVLGLIMLRRSDRAFREYLDATGP</sequence>
<feature type="transmembrane region" description="Helical" evidence="5">
    <location>
        <begin position="174"/>
        <end position="194"/>
    </location>
</feature>
<evidence type="ECO:0000259" key="6">
    <source>
        <dbReference type="PROSITE" id="PS50850"/>
    </source>
</evidence>
<dbReference type="PANTHER" id="PTHR43184:SF12">
    <property type="entry name" value="SUGAR PHOSPHATE EXCHANGER 3"/>
    <property type="match status" value="1"/>
</dbReference>
<dbReference type="PANTHER" id="PTHR43184">
    <property type="entry name" value="MAJOR FACILITATOR SUPERFAMILY TRANSPORTER 16, ISOFORM B"/>
    <property type="match status" value="1"/>
</dbReference>
<evidence type="ECO:0000313" key="7">
    <source>
        <dbReference type="EMBL" id="OIQ84725.1"/>
    </source>
</evidence>
<dbReference type="GO" id="GO:0022857">
    <property type="term" value="F:transmembrane transporter activity"/>
    <property type="evidence" value="ECO:0007669"/>
    <property type="project" value="InterPro"/>
</dbReference>
<feature type="transmembrane region" description="Helical" evidence="5">
    <location>
        <begin position="344"/>
        <end position="364"/>
    </location>
</feature>
<dbReference type="InterPro" id="IPR011701">
    <property type="entry name" value="MFS"/>
</dbReference>
<comment type="caution">
    <text evidence="7">The sequence shown here is derived from an EMBL/GenBank/DDBJ whole genome shotgun (WGS) entry which is preliminary data.</text>
</comment>
<feature type="transmembrane region" description="Helical" evidence="5">
    <location>
        <begin position="17"/>
        <end position="34"/>
    </location>
</feature>
<keyword evidence="4 5" id="KW-0472">Membrane</keyword>
<evidence type="ECO:0000256" key="2">
    <source>
        <dbReference type="ARBA" id="ARBA00022692"/>
    </source>
</evidence>
<feature type="transmembrane region" description="Helical" evidence="5">
    <location>
        <begin position="418"/>
        <end position="436"/>
    </location>
</feature>
<feature type="transmembrane region" description="Helical" evidence="5">
    <location>
        <begin position="285"/>
        <end position="307"/>
    </location>
</feature>
<evidence type="ECO:0000256" key="1">
    <source>
        <dbReference type="ARBA" id="ARBA00004141"/>
    </source>
</evidence>
<feature type="transmembrane region" description="Helical" evidence="5">
    <location>
        <begin position="54"/>
        <end position="74"/>
    </location>
</feature>
<dbReference type="AlphaFoldDB" id="A0A1J5R987"/>
<dbReference type="InterPro" id="IPR036259">
    <property type="entry name" value="MFS_trans_sf"/>
</dbReference>
<dbReference type="PROSITE" id="PS50850">
    <property type="entry name" value="MFS"/>
    <property type="match status" value="1"/>
</dbReference>
<organism evidence="7">
    <name type="scientific">mine drainage metagenome</name>
    <dbReference type="NCBI Taxonomy" id="410659"/>
    <lineage>
        <taxon>unclassified sequences</taxon>
        <taxon>metagenomes</taxon>
        <taxon>ecological metagenomes</taxon>
    </lineage>
</organism>
<proteinExistence type="predicted"/>
<feature type="transmembrane region" description="Helical" evidence="5">
    <location>
        <begin position="111"/>
        <end position="129"/>
    </location>
</feature>
<evidence type="ECO:0000256" key="3">
    <source>
        <dbReference type="ARBA" id="ARBA00022989"/>
    </source>
</evidence>
<feature type="transmembrane region" description="Helical" evidence="5">
    <location>
        <begin position="86"/>
        <end position="105"/>
    </location>
</feature>
<dbReference type="EMBL" id="MLJW01000596">
    <property type="protein sequence ID" value="OIQ84725.1"/>
    <property type="molecule type" value="Genomic_DNA"/>
</dbReference>
<name>A0A1J5R987_9ZZZZ</name>
<feature type="transmembrane region" description="Helical" evidence="5">
    <location>
        <begin position="252"/>
        <end position="273"/>
    </location>
</feature>
<feature type="domain" description="Major facilitator superfamily (MFS) profile" evidence="6">
    <location>
        <begin position="20"/>
        <end position="444"/>
    </location>
</feature>
<dbReference type="CDD" id="cd06174">
    <property type="entry name" value="MFS"/>
    <property type="match status" value="1"/>
</dbReference>
<protein>
    <submittedName>
        <fullName evidence="7">Putative galactarate transporter</fullName>
    </submittedName>
</protein>
<evidence type="ECO:0000256" key="4">
    <source>
        <dbReference type="ARBA" id="ARBA00023136"/>
    </source>
</evidence>
<dbReference type="InterPro" id="IPR020846">
    <property type="entry name" value="MFS_dom"/>
</dbReference>
<feature type="transmembrane region" description="Helical" evidence="5">
    <location>
        <begin position="319"/>
        <end position="338"/>
    </location>
</feature>
<accession>A0A1J5R987</accession>
<reference evidence="7" key="1">
    <citation type="submission" date="2016-10" db="EMBL/GenBank/DDBJ databases">
        <title>Sequence of Gallionella enrichment culture.</title>
        <authorList>
            <person name="Poehlein A."/>
            <person name="Muehling M."/>
            <person name="Daniel R."/>
        </authorList>
    </citation>
    <scope>NUCLEOTIDE SEQUENCE</scope>
</reference>
<keyword evidence="3 5" id="KW-1133">Transmembrane helix</keyword>
<comment type="subcellular location">
    <subcellularLocation>
        <location evidence="1">Membrane</location>
        <topology evidence="1">Multi-pass membrane protein</topology>
    </subcellularLocation>
</comment>
<feature type="transmembrane region" description="Helical" evidence="5">
    <location>
        <begin position="376"/>
        <end position="398"/>
    </location>
</feature>
<dbReference type="Pfam" id="PF07690">
    <property type="entry name" value="MFS_1"/>
    <property type="match status" value="1"/>
</dbReference>